<feature type="binding site" evidence="13">
    <location>
        <position position="28"/>
    </location>
    <ligand>
        <name>Zn(2+)</name>
        <dbReference type="ChEBI" id="CHEBI:29105"/>
    </ligand>
</feature>
<keyword evidence="8 13" id="KW-0862">Zinc</keyword>
<dbReference type="EC" id="6.1.1.16" evidence="13"/>
<evidence type="ECO:0000256" key="10">
    <source>
        <dbReference type="ARBA" id="ARBA00022917"/>
    </source>
</evidence>
<comment type="caution">
    <text evidence="15">The sequence shown here is derived from an EMBL/GenBank/DDBJ whole genome shotgun (WGS) entry which is preliminary data.</text>
</comment>
<dbReference type="CDD" id="cd00672">
    <property type="entry name" value="CysRS_core"/>
    <property type="match status" value="1"/>
</dbReference>
<dbReference type="Pfam" id="PF09190">
    <property type="entry name" value="DALR_2"/>
    <property type="match status" value="1"/>
</dbReference>
<keyword evidence="9 13" id="KW-0067">ATP-binding</keyword>
<evidence type="ECO:0000256" key="1">
    <source>
        <dbReference type="ARBA" id="ARBA00004496"/>
    </source>
</evidence>
<dbReference type="HAMAP" id="MF_00041">
    <property type="entry name" value="Cys_tRNA_synth"/>
    <property type="match status" value="1"/>
</dbReference>
<dbReference type="PRINTS" id="PR00983">
    <property type="entry name" value="TRNASYNTHCYS"/>
</dbReference>
<dbReference type="InterPro" id="IPR015273">
    <property type="entry name" value="Cys-tRNA-synt_Ia_DALR"/>
</dbReference>
<evidence type="ECO:0000313" key="15">
    <source>
        <dbReference type="EMBL" id="OGY83130.1"/>
    </source>
</evidence>
<dbReference type="SUPFAM" id="SSF52374">
    <property type="entry name" value="Nucleotidylyl transferase"/>
    <property type="match status" value="1"/>
</dbReference>
<evidence type="ECO:0000259" key="14">
    <source>
        <dbReference type="SMART" id="SM00840"/>
    </source>
</evidence>
<dbReference type="Pfam" id="PF23493">
    <property type="entry name" value="CysS_C"/>
    <property type="match status" value="1"/>
</dbReference>
<feature type="binding site" evidence="13">
    <location>
        <position position="221"/>
    </location>
    <ligand>
        <name>Zn(2+)</name>
        <dbReference type="ChEBI" id="CHEBI:29105"/>
    </ligand>
</feature>
<evidence type="ECO:0000256" key="12">
    <source>
        <dbReference type="ARBA" id="ARBA00047398"/>
    </source>
</evidence>
<dbReference type="InterPro" id="IPR009080">
    <property type="entry name" value="tRNAsynth_Ia_anticodon-bd"/>
</dbReference>
<dbReference type="Pfam" id="PF01406">
    <property type="entry name" value="tRNA-synt_1e"/>
    <property type="match status" value="1"/>
</dbReference>
<comment type="subcellular location">
    <subcellularLocation>
        <location evidence="1 13">Cytoplasm</location>
    </subcellularLocation>
</comment>
<dbReference type="GO" id="GO:0005829">
    <property type="term" value="C:cytosol"/>
    <property type="evidence" value="ECO:0007669"/>
    <property type="project" value="TreeGrafter"/>
</dbReference>
<evidence type="ECO:0000256" key="3">
    <source>
        <dbReference type="ARBA" id="ARBA00011245"/>
    </source>
</evidence>
<feature type="domain" description="Cysteinyl-tRNA synthetase class Ia DALR" evidence="14">
    <location>
        <begin position="352"/>
        <end position="405"/>
    </location>
</feature>
<dbReference type="GO" id="GO:0008270">
    <property type="term" value="F:zinc ion binding"/>
    <property type="evidence" value="ECO:0007669"/>
    <property type="project" value="UniProtKB-UniRule"/>
</dbReference>
<dbReference type="PANTHER" id="PTHR10890">
    <property type="entry name" value="CYSTEINYL-TRNA SYNTHETASE"/>
    <property type="match status" value="1"/>
</dbReference>
<dbReference type="InterPro" id="IPR014729">
    <property type="entry name" value="Rossmann-like_a/b/a_fold"/>
</dbReference>
<evidence type="ECO:0000256" key="11">
    <source>
        <dbReference type="ARBA" id="ARBA00023146"/>
    </source>
</evidence>
<evidence type="ECO:0000256" key="6">
    <source>
        <dbReference type="ARBA" id="ARBA00022723"/>
    </source>
</evidence>
<organism evidence="15 16">
    <name type="scientific">Candidatus Kerfeldbacteria bacterium RIFCSPLOWO2_01_FULL_48_11</name>
    <dbReference type="NCBI Taxonomy" id="1798543"/>
    <lineage>
        <taxon>Bacteria</taxon>
        <taxon>Candidatus Kerfeldiibacteriota</taxon>
    </lineage>
</organism>
<gene>
    <name evidence="13" type="primary">cysS</name>
    <name evidence="15" type="ORF">A2898_02540</name>
</gene>
<dbReference type="EMBL" id="MHKE01000015">
    <property type="protein sequence ID" value="OGY83130.1"/>
    <property type="molecule type" value="Genomic_DNA"/>
</dbReference>
<evidence type="ECO:0000256" key="8">
    <source>
        <dbReference type="ARBA" id="ARBA00022833"/>
    </source>
</evidence>
<keyword evidence="11 13" id="KW-0030">Aminoacyl-tRNA synthetase</keyword>
<name>A0A1G2B4J6_9BACT</name>
<feature type="short sequence motif" description="'KMSKS' region" evidence="13">
    <location>
        <begin position="278"/>
        <end position="282"/>
    </location>
</feature>
<feature type="binding site" evidence="13">
    <location>
        <position position="281"/>
    </location>
    <ligand>
        <name>ATP</name>
        <dbReference type="ChEBI" id="CHEBI:30616"/>
    </ligand>
</feature>
<evidence type="ECO:0000256" key="2">
    <source>
        <dbReference type="ARBA" id="ARBA00005594"/>
    </source>
</evidence>
<feature type="short sequence motif" description="'HIGH' region" evidence="13">
    <location>
        <begin position="30"/>
        <end position="40"/>
    </location>
</feature>
<dbReference type="STRING" id="1798543.A2898_02540"/>
<sequence>MLQLYNTLTRMKEPFTPLKPGEVSLYTCGPTVYNYAHIGNLRTYIFEDLLKRVLSSNEYRIKHVMNITDVGHLTSDADEGEDKMEKGAAREHKTVWEVAEFYTKEFKNNLADLNISEPDVWCKATDHIKEQVAWVQKLEEKGFTYITSDGVYFDTNKLPNYGKLTGQKLSELKEGARVEKNSEKRNPTDFALWKFSPKGSKRQMEWESPWGKGFPGWHLECSVMARKYLGETIDIHCGGIDHIPVHHTNEIAQVEAVTGKPFVRIWMHGAFLEMDKTKMAKSGENFITLQTLKDKKIQPLSYRYFCLGTHYRKRLNFSWEALEAAQNGYENLCALTAGLGEPKIGCAEFEKKFTDAVNDDLNMPKALGVVWDMLKSSNPPHAKKASLLKFDEVLGLNLKDAKPIEVPDDVRKLMEQREELRKQKKWDESDQLRDEIADKGFRVEDTPAGTIVKQRRRV</sequence>
<keyword evidence="10 13" id="KW-0648">Protein biosynthesis</keyword>
<dbReference type="FunFam" id="3.40.50.620:FF:000130">
    <property type="entry name" value="Cysteine--tRNA ligase"/>
    <property type="match status" value="1"/>
</dbReference>
<dbReference type="SMART" id="SM00840">
    <property type="entry name" value="DALR_2"/>
    <property type="match status" value="1"/>
</dbReference>
<feature type="binding site" evidence="13">
    <location>
        <position position="250"/>
    </location>
    <ligand>
        <name>Zn(2+)</name>
        <dbReference type="ChEBI" id="CHEBI:29105"/>
    </ligand>
</feature>
<comment type="subunit">
    <text evidence="3 13">Monomer.</text>
</comment>
<dbReference type="InterPro" id="IPR056411">
    <property type="entry name" value="CysS_C"/>
</dbReference>
<evidence type="ECO:0000256" key="13">
    <source>
        <dbReference type="HAMAP-Rule" id="MF_00041"/>
    </source>
</evidence>
<evidence type="ECO:0000256" key="7">
    <source>
        <dbReference type="ARBA" id="ARBA00022741"/>
    </source>
</evidence>
<keyword evidence="6 13" id="KW-0479">Metal-binding</keyword>
<dbReference type="InterPro" id="IPR024909">
    <property type="entry name" value="Cys-tRNA/MSH_ligase"/>
</dbReference>
<comment type="catalytic activity">
    <reaction evidence="12 13">
        <text>tRNA(Cys) + L-cysteine + ATP = L-cysteinyl-tRNA(Cys) + AMP + diphosphate</text>
        <dbReference type="Rhea" id="RHEA:17773"/>
        <dbReference type="Rhea" id="RHEA-COMP:9661"/>
        <dbReference type="Rhea" id="RHEA-COMP:9679"/>
        <dbReference type="ChEBI" id="CHEBI:30616"/>
        <dbReference type="ChEBI" id="CHEBI:33019"/>
        <dbReference type="ChEBI" id="CHEBI:35235"/>
        <dbReference type="ChEBI" id="CHEBI:78442"/>
        <dbReference type="ChEBI" id="CHEBI:78517"/>
        <dbReference type="ChEBI" id="CHEBI:456215"/>
        <dbReference type="EC" id="6.1.1.16"/>
    </reaction>
</comment>
<dbReference type="AlphaFoldDB" id="A0A1G2B4J6"/>
<dbReference type="Proteomes" id="UP000179164">
    <property type="component" value="Unassembled WGS sequence"/>
</dbReference>
<proteinExistence type="inferred from homology"/>
<comment type="cofactor">
    <cofactor evidence="13">
        <name>Zn(2+)</name>
        <dbReference type="ChEBI" id="CHEBI:29105"/>
    </cofactor>
    <text evidence="13">Binds 1 zinc ion per subunit.</text>
</comment>
<comment type="similarity">
    <text evidence="2 13">Belongs to the class-I aminoacyl-tRNA synthetase family.</text>
</comment>
<keyword evidence="5 13" id="KW-0436">Ligase</keyword>
<dbReference type="GO" id="GO:0004817">
    <property type="term" value="F:cysteine-tRNA ligase activity"/>
    <property type="evidence" value="ECO:0007669"/>
    <property type="project" value="UniProtKB-UniRule"/>
</dbReference>
<evidence type="ECO:0000256" key="9">
    <source>
        <dbReference type="ARBA" id="ARBA00022840"/>
    </source>
</evidence>
<dbReference type="GO" id="GO:0006423">
    <property type="term" value="P:cysteinyl-tRNA aminoacylation"/>
    <property type="evidence" value="ECO:0007669"/>
    <property type="project" value="UniProtKB-UniRule"/>
</dbReference>
<evidence type="ECO:0000256" key="5">
    <source>
        <dbReference type="ARBA" id="ARBA00022598"/>
    </source>
</evidence>
<dbReference type="NCBIfam" id="TIGR00435">
    <property type="entry name" value="cysS"/>
    <property type="match status" value="1"/>
</dbReference>
<dbReference type="InterPro" id="IPR015803">
    <property type="entry name" value="Cys-tRNA-ligase"/>
</dbReference>
<dbReference type="Gene3D" id="3.40.50.620">
    <property type="entry name" value="HUPs"/>
    <property type="match status" value="1"/>
</dbReference>
<evidence type="ECO:0000313" key="16">
    <source>
        <dbReference type="Proteomes" id="UP000179164"/>
    </source>
</evidence>
<keyword evidence="4 13" id="KW-0963">Cytoplasm</keyword>
<accession>A0A1G2B4J6</accession>
<dbReference type="Gene3D" id="1.20.120.640">
    <property type="entry name" value="Anticodon-binding domain of a subclass of class I aminoacyl-tRNA synthetases"/>
    <property type="match status" value="1"/>
</dbReference>
<feature type="binding site" evidence="13">
    <location>
        <position position="246"/>
    </location>
    <ligand>
        <name>Zn(2+)</name>
        <dbReference type="ChEBI" id="CHEBI:29105"/>
    </ligand>
</feature>
<dbReference type="InterPro" id="IPR032678">
    <property type="entry name" value="tRNA-synt_1_cat_dom"/>
</dbReference>
<protein>
    <recommendedName>
        <fullName evidence="13">Cysteine--tRNA ligase</fullName>
        <ecNumber evidence="13">6.1.1.16</ecNumber>
    </recommendedName>
    <alternativeName>
        <fullName evidence="13">Cysteinyl-tRNA synthetase</fullName>
        <shortName evidence="13">CysRS</shortName>
    </alternativeName>
</protein>
<keyword evidence="7 13" id="KW-0547">Nucleotide-binding</keyword>
<dbReference type="SUPFAM" id="SSF47323">
    <property type="entry name" value="Anticodon-binding domain of a subclass of class I aminoacyl-tRNA synthetases"/>
    <property type="match status" value="1"/>
</dbReference>
<evidence type="ECO:0000256" key="4">
    <source>
        <dbReference type="ARBA" id="ARBA00022490"/>
    </source>
</evidence>
<dbReference type="GO" id="GO:0005524">
    <property type="term" value="F:ATP binding"/>
    <property type="evidence" value="ECO:0007669"/>
    <property type="project" value="UniProtKB-UniRule"/>
</dbReference>
<dbReference type="PANTHER" id="PTHR10890:SF3">
    <property type="entry name" value="CYSTEINE--TRNA LIGASE, CYTOPLASMIC"/>
    <property type="match status" value="1"/>
</dbReference>
<reference evidence="15 16" key="1">
    <citation type="journal article" date="2016" name="Nat. Commun.">
        <title>Thousands of microbial genomes shed light on interconnected biogeochemical processes in an aquifer system.</title>
        <authorList>
            <person name="Anantharaman K."/>
            <person name="Brown C.T."/>
            <person name="Hug L.A."/>
            <person name="Sharon I."/>
            <person name="Castelle C.J."/>
            <person name="Probst A.J."/>
            <person name="Thomas B.C."/>
            <person name="Singh A."/>
            <person name="Wilkins M.J."/>
            <person name="Karaoz U."/>
            <person name="Brodie E.L."/>
            <person name="Williams K.H."/>
            <person name="Hubbard S.S."/>
            <person name="Banfield J.F."/>
        </authorList>
    </citation>
    <scope>NUCLEOTIDE SEQUENCE [LARGE SCALE GENOMIC DNA]</scope>
</reference>